<dbReference type="RefSeq" id="WP_153972456.1">
    <property type="nucleotide sequence ID" value="NZ_JACRWE010000007.1"/>
</dbReference>
<dbReference type="Pfam" id="PF08486">
    <property type="entry name" value="SpoIID"/>
    <property type="match status" value="1"/>
</dbReference>
<protein>
    <submittedName>
        <fullName evidence="2">Stage II sporulation protein D</fullName>
    </submittedName>
</protein>
<dbReference type="PANTHER" id="PTHR30032:SF4">
    <property type="entry name" value="AMIDASE ENHANCER"/>
    <property type="match status" value="1"/>
</dbReference>
<accession>A0ABR7JS68</accession>
<dbReference type="EMBL" id="JACRWE010000007">
    <property type="protein sequence ID" value="MBC5997757.1"/>
    <property type="molecule type" value="Genomic_DNA"/>
</dbReference>
<evidence type="ECO:0000313" key="3">
    <source>
        <dbReference type="Proteomes" id="UP000609849"/>
    </source>
</evidence>
<sequence>MKNPLVILAGLVFLCISIPVILSTAFYKDSEISSINEDIKIDVETKKDKQEQKEKEVISYETVDKEAPKIKVYNHNKGIIESMDIETYLYGVLSGEMSAKFNIEALKAQAIAARTFVINKKENTASSGHKNAVVCTNYKHCQEYKSYEELKSTNGTQWMEEYYPKIKKAVDETKGQIIVYEDKPILPLYFSTSSGKTENSEEVFSTQYPYLKSVDSPYDGQSPKYTSKVVISKFDFINNMKKSYPNISINSNNLKDDVKILNRNEGGSVDKIKIGNKELTGVNIRSIFTLNSANFEIEFKDDNVIFNVKGYGHGVGMSQWGAEGMAEEGFLYYEILRYYYTGTEIKDLY</sequence>
<reference evidence="2 3" key="1">
    <citation type="submission" date="2020-08" db="EMBL/GenBank/DDBJ databases">
        <authorList>
            <person name="Liu C."/>
            <person name="Sun Q."/>
        </authorList>
    </citation>
    <scope>NUCLEOTIDE SEQUENCE [LARGE SCALE GENOMIC DNA]</scope>
    <source>
        <strain evidence="2 3">NSJ-18</strain>
    </source>
</reference>
<comment type="caution">
    <text evidence="2">The sequence shown here is derived from an EMBL/GenBank/DDBJ whole genome shotgun (WGS) entry which is preliminary data.</text>
</comment>
<name>A0ABR7JS68_9FIRM</name>
<gene>
    <name evidence="2" type="primary">spoIID</name>
    <name evidence="2" type="ORF">H8923_13415</name>
</gene>
<dbReference type="InterPro" id="IPR013486">
    <property type="entry name" value="SpoIID/LytB"/>
</dbReference>
<evidence type="ECO:0000313" key="2">
    <source>
        <dbReference type="EMBL" id="MBC5997757.1"/>
    </source>
</evidence>
<dbReference type="PANTHER" id="PTHR30032">
    <property type="entry name" value="N-ACETYLMURAMOYL-L-ALANINE AMIDASE-RELATED"/>
    <property type="match status" value="1"/>
</dbReference>
<feature type="domain" description="Sporulation stage II protein D amidase enhancer LytB N-terminal" evidence="1">
    <location>
        <begin position="74"/>
        <end position="180"/>
    </location>
</feature>
<organism evidence="2 3">
    <name type="scientific">Romboutsia faecis</name>
    <dbReference type="NCBI Taxonomy" id="2764597"/>
    <lineage>
        <taxon>Bacteria</taxon>
        <taxon>Bacillati</taxon>
        <taxon>Bacillota</taxon>
        <taxon>Clostridia</taxon>
        <taxon>Peptostreptococcales</taxon>
        <taxon>Peptostreptococcaceae</taxon>
        <taxon>Romboutsia</taxon>
    </lineage>
</organism>
<dbReference type="Proteomes" id="UP000609849">
    <property type="component" value="Unassembled WGS sequence"/>
</dbReference>
<evidence type="ECO:0000259" key="1">
    <source>
        <dbReference type="Pfam" id="PF08486"/>
    </source>
</evidence>
<dbReference type="InterPro" id="IPR014225">
    <property type="entry name" value="Spore_II_D_firmicutes"/>
</dbReference>
<proteinExistence type="predicted"/>
<dbReference type="InterPro" id="IPR013693">
    <property type="entry name" value="SpoIID/LytB_N"/>
</dbReference>
<dbReference type="InterPro" id="IPR051922">
    <property type="entry name" value="Bact_Sporulation_Assoc"/>
</dbReference>
<dbReference type="NCBIfam" id="TIGR02870">
    <property type="entry name" value="spore_II_D"/>
    <property type="match status" value="1"/>
</dbReference>
<dbReference type="NCBIfam" id="TIGR02669">
    <property type="entry name" value="SpoIID_LytB"/>
    <property type="match status" value="1"/>
</dbReference>
<keyword evidence="3" id="KW-1185">Reference proteome</keyword>